<sequence>MGSVKSIILLVARLAQRYVVVLGGLGLVLALVAGLTTGNYTYAAQGALVVGLAFGALALLIRLADRPQS</sequence>
<dbReference type="RefSeq" id="WP_098734496.1">
    <property type="nucleotide sequence ID" value="NZ_PDKW01000035.1"/>
</dbReference>
<keyword evidence="1" id="KW-1133">Transmembrane helix</keyword>
<dbReference type="AlphaFoldDB" id="A0A2B8BQD3"/>
<reference evidence="3" key="1">
    <citation type="submission" date="2017-10" db="EMBL/GenBank/DDBJ databases">
        <authorList>
            <person name="Kravchenko I.K."/>
            <person name="Grouzdev D.S."/>
        </authorList>
    </citation>
    <scope>NUCLEOTIDE SEQUENCE [LARGE SCALE GENOMIC DNA]</scope>
    <source>
        <strain evidence="3">B2</strain>
    </source>
</reference>
<organism evidence="2 3">
    <name type="scientific">Azospirillum palustre</name>
    <dbReference type="NCBI Taxonomy" id="2044885"/>
    <lineage>
        <taxon>Bacteria</taxon>
        <taxon>Pseudomonadati</taxon>
        <taxon>Pseudomonadota</taxon>
        <taxon>Alphaproteobacteria</taxon>
        <taxon>Rhodospirillales</taxon>
        <taxon>Azospirillaceae</taxon>
        <taxon>Azospirillum</taxon>
    </lineage>
</organism>
<evidence type="ECO:0000256" key="1">
    <source>
        <dbReference type="SAM" id="Phobius"/>
    </source>
</evidence>
<feature type="transmembrane region" description="Helical" evidence="1">
    <location>
        <begin position="18"/>
        <end position="36"/>
    </location>
</feature>
<comment type="caution">
    <text evidence="2">The sequence shown here is derived from an EMBL/GenBank/DDBJ whole genome shotgun (WGS) entry which is preliminary data.</text>
</comment>
<dbReference type="Proteomes" id="UP000225379">
    <property type="component" value="Unassembled WGS sequence"/>
</dbReference>
<protein>
    <submittedName>
        <fullName evidence="2">Uncharacterized protein</fullName>
    </submittedName>
</protein>
<keyword evidence="1" id="KW-0812">Transmembrane</keyword>
<evidence type="ECO:0000313" key="3">
    <source>
        <dbReference type="Proteomes" id="UP000225379"/>
    </source>
</evidence>
<feature type="transmembrane region" description="Helical" evidence="1">
    <location>
        <begin position="42"/>
        <end position="64"/>
    </location>
</feature>
<keyword evidence="1" id="KW-0472">Membrane</keyword>
<gene>
    <name evidence="2" type="ORF">CRT60_00450</name>
</gene>
<keyword evidence="3" id="KW-1185">Reference proteome</keyword>
<accession>A0A2B8BQD3</accession>
<evidence type="ECO:0000313" key="2">
    <source>
        <dbReference type="EMBL" id="PGH59437.1"/>
    </source>
</evidence>
<dbReference type="EMBL" id="PDKW01000035">
    <property type="protein sequence ID" value="PGH59437.1"/>
    <property type="molecule type" value="Genomic_DNA"/>
</dbReference>
<proteinExistence type="predicted"/>
<name>A0A2B8BQD3_9PROT</name>